<evidence type="ECO:0000313" key="13">
    <source>
        <dbReference type="Proteomes" id="UP001151287"/>
    </source>
</evidence>
<keyword evidence="5" id="KW-0677">Repeat</keyword>
<comment type="caution">
    <text evidence="12">The sequence shown here is derived from an EMBL/GenBank/DDBJ whole genome shotgun (WGS) entry which is preliminary data.</text>
</comment>
<evidence type="ECO:0000256" key="3">
    <source>
        <dbReference type="ARBA" id="ARBA00022574"/>
    </source>
</evidence>
<keyword evidence="13" id="KW-1185">Reference proteome</keyword>
<evidence type="ECO:0000256" key="11">
    <source>
        <dbReference type="SAM" id="Phobius"/>
    </source>
</evidence>
<keyword evidence="8 11" id="KW-1133">Transmembrane helix</keyword>
<dbReference type="Gene3D" id="2.130.10.10">
    <property type="entry name" value="YVTN repeat-like/Quinoprotein amine dehydrogenase"/>
    <property type="match status" value="1"/>
</dbReference>
<evidence type="ECO:0000256" key="1">
    <source>
        <dbReference type="ARBA" id="ARBA00004389"/>
    </source>
</evidence>
<organism evidence="12 13">
    <name type="scientific">Rhynchospora breviuscula</name>
    <dbReference type="NCBI Taxonomy" id="2022672"/>
    <lineage>
        <taxon>Eukaryota</taxon>
        <taxon>Viridiplantae</taxon>
        <taxon>Streptophyta</taxon>
        <taxon>Embryophyta</taxon>
        <taxon>Tracheophyta</taxon>
        <taxon>Spermatophyta</taxon>
        <taxon>Magnoliopsida</taxon>
        <taxon>Liliopsida</taxon>
        <taxon>Poales</taxon>
        <taxon>Cyperaceae</taxon>
        <taxon>Cyperoideae</taxon>
        <taxon>Rhynchosporeae</taxon>
        <taxon>Rhynchospora</taxon>
    </lineage>
</organism>
<keyword evidence="9 11" id="KW-0472">Membrane</keyword>
<evidence type="ECO:0000256" key="6">
    <source>
        <dbReference type="ARBA" id="ARBA00022824"/>
    </source>
</evidence>
<dbReference type="Proteomes" id="UP001151287">
    <property type="component" value="Unassembled WGS sequence"/>
</dbReference>
<keyword evidence="6" id="KW-0256">Endoplasmic reticulum</keyword>
<dbReference type="GO" id="GO:0003400">
    <property type="term" value="P:regulation of COPII vesicle coating"/>
    <property type="evidence" value="ECO:0007669"/>
    <property type="project" value="TreeGrafter"/>
</dbReference>
<evidence type="ECO:0000256" key="4">
    <source>
        <dbReference type="ARBA" id="ARBA00022692"/>
    </source>
</evidence>
<feature type="transmembrane region" description="Helical" evidence="11">
    <location>
        <begin position="342"/>
        <end position="364"/>
    </location>
</feature>
<evidence type="ECO:0000313" key="12">
    <source>
        <dbReference type="EMBL" id="KAJ1701169.1"/>
    </source>
</evidence>
<dbReference type="InterPro" id="IPR045260">
    <property type="entry name" value="Sec12-like"/>
</dbReference>
<evidence type="ECO:0000256" key="7">
    <source>
        <dbReference type="ARBA" id="ARBA00022927"/>
    </source>
</evidence>
<sequence>MATVQESQIVAAPEGKKKEVACSAWIRRKEGKNNSDNKLLVVMGRSATAVTPALLELYTFDPKTSSLSSDPWKFVIGEEGANPTGFAVHPSGDEFVCATTKGCKLYKLVPQEFAYHLIAKDEPRLESVGRQKCLAFSTDGSKLAIGGEDGHLRVFHWPSLDTLIDEPKAHKSFKDMDISLDSELLVSTSIDGSARLWKLTDGTPLMNLDRSAEEKIQCCRFSRDGMKPFLFCTVEKSGGNVVTVVWDMATWKRLGFKRLLRKPISVLSVSLDGKYLALGSNDGDFCVVNVKKMEVQHWSRKVHLGASISAIHFCPTERVVISNSDKWGAEVTKLTVPGDWKVWQAMLVLLGLFFVSALAMYFFYRTSDSFWNFPMGKNQLPAWKLQEQSHIKDSGSMFIDDSEFPDEL</sequence>
<evidence type="ECO:0000256" key="5">
    <source>
        <dbReference type="ARBA" id="ARBA00022737"/>
    </source>
</evidence>
<gene>
    <name evidence="12" type="ORF">LUZ63_000948</name>
</gene>
<evidence type="ECO:0000256" key="10">
    <source>
        <dbReference type="PROSITE-ProRule" id="PRU00221"/>
    </source>
</evidence>
<proteinExistence type="predicted"/>
<dbReference type="InterPro" id="IPR001680">
    <property type="entry name" value="WD40_rpt"/>
</dbReference>
<protein>
    <recommendedName>
        <fullName evidence="14">SEC12-like protein 1</fullName>
    </recommendedName>
</protein>
<dbReference type="GO" id="GO:0005789">
    <property type="term" value="C:endoplasmic reticulum membrane"/>
    <property type="evidence" value="ECO:0007669"/>
    <property type="project" value="UniProtKB-SubCell"/>
</dbReference>
<evidence type="ECO:0000256" key="2">
    <source>
        <dbReference type="ARBA" id="ARBA00022448"/>
    </source>
</evidence>
<evidence type="ECO:0008006" key="14">
    <source>
        <dbReference type="Google" id="ProtNLM"/>
    </source>
</evidence>
<name>A0A9Q0CVV7_9POAL</name>
<comment type="subcellular location">
    <subcellularLocation>
        <location evidence="1">Endoplasmic reticulum membrane</location>
        <topology evidence="1">Single-pass membrane protein</topology>
    </subcellularLocation>
</comment>
<evidence type="ECO:0000256" key="9">
    <source>
        <dbReference type="ARBA" id="ARBA00023136"/>
    </source>
</evidence>
<dbReference type="EMBL" id="JAMQYH010000001">
    <property type="protein sequence ID" value="KAJ1701169.1"/>
    <property type="molecule type" value="Genomic_DNA"/>
</dbReference>
<keyword evidence="2" id="KW-0813">Transport</keyword>
<dbReference type="SMART" id="SM00320">
    <property type="entry name" value="WD40"/>
    <property type="match status" value="5"/>
</dbReference>
<dbReference type="GO" id="GO:0005085">
    <property type="term" value="F:guanyl-nucleotide exchange factor activity"/>
    <property type="evidence" value="ECO:0007669"/>
    <property type="project" value="InterPro"/>
</dbReference>
<dbReference type="InterPro" id="IPR036322">
    <property type="entry name" value="WD40_repeat_dom_sf"/>
</dbReference>
<dbReference type="Pfam" id="PF00400">
    <property type="entry name" value="WD40"/>
    <property type="match status" value="2"/>
</dbReference>
<dbReference type="PANTHER" id="PTHR23284:SF2">
    <property type="entry name" value="SEC12-LIKE PROTEIN 1"/>
    <property type="match status" value="1"/>
</dbReference>
<dbReference type="SUPFAM" id="SSF50978">
    <property type="entry name" value="WD40 repeat-like"/>
    <property type="match status" value="1"/>
</dbReference>
<accession>A0A9Q0CVV7</accession>
<dbReference type="InterPro" id="IPR015943">
    <property type="entry name" value="WD40/YVTN_repeat-like_dom_sf"/>
</dbReference>
<dbReference type="FunFam" id="2.130.10.10:FF:000435">
    <property type="entry name" value="SEC12-like protein 1"/>
    <property type="match status" value="1"/>
</dbReference>
<keyword evidence="4 11" id="KW-0812">Transmembrane</keyword>
<keyword evidence="7" id="KW-0653">Protein transport</keyword>
<dbReference type="PANTHER" id="PTHR23284">
    <property type="entry name" value="PROLACTIN REGULATORY ELEMENT BINDING PROTEIN"/>
    <property type="match status" value="1"/>
</dbReference>
<dbReference type="PROSITE" id="PS50082">
    <property type="entry name" value="WD_REPEATS_2"/>
    <property type="match status" value="1"/>
</dbReference>
<keyword evidence="3 10" id="KW-0853">WD repeat</keyword>
<dbReference type="OrthoDB" id="538223at2759"/>
<feature type="repeat" description="WD" evidence="10">
    <location>
        <begin position="181"/>
        <end position="207"/>
    </location>
</feature>
<dbReference type="AlphaFoldDB" id="A0A9Q0CVV7"/>
<dbReference type="GO" id="GO:0006888">
    <property type="term" value="P:endoplasmic reticulum to Golgi vesicle-mediated transport"/>
    <property type="evidence" value="ECO:0007669"/>
    <property type="project" value="TreeGrafter"/>
</dbReference>
<dbReference type="GO" id="GO:0015031">
    <property type="term" value="P:protein transport"/>
    <property type="evidence" value="ECO:0007669"/>
    <property type="project" value="UniProtKB-KW"/>
</dbReference>
<evidence type="ECO:0000256" key="8">
    <source>
        <dbReference type="ARBA" id="ARBA00022989"/>
    </source>
</evidence>
<reference evidence="12" key="1">
    <citation type="journal article" date="2022" name="Cell">
        <title>Repeat-based holocentromeres influence genome architecture and karyotype evolution.</title>
        <authorList>
            <person name="Hofstatter P.G."/>
            <person name="Thangavel G."/>
            <person name="Lux T."/>
            <person name="Neumann P."/>
            <person name="Vondrak T."/>
            <person name="Novak P."/>
            <person name="Zhang M."/>
            <person name="Costa L."/>
            <person name="Castellani M."/>
            <person name="Scott A."/>
            <person name="Toegelov H."/>
            <person name="Fuchs J."/>
            <person name="Mata-Sucre Y."/>
            <person name="Dias Y."/>
            <person name="Vanzela A.L.L."/>
            <person name="Huettel B."/>
            <person name="Almeida C.C.S."/>
            <person name="Simkova H."/>
            <person name="Souza G."/>
            <person name="Pedrosa-Harand A."/>
            <person name="Macas J."/>
            <person name="Mayer K.F.X."/>
            <person name="Houben A."/>
            <person name="Marques A."/>
        </authorList>
    </citation>
    <scope>NUCLEOTIDE SEQUENCE</scope>
    <source>
        <strain evidence="12">RhyBre1mFocal</strain>
    </source>
</reference>